<dbReference type="EMBL" id="CAJHCQ010000014">
    <property type="protein sequence ID" value="CAD6550773.1"/>
    <property type="molecule type" value="Genomic_DNA"/>
</dbReference>
<dbReference type="CDD" id="cd06558">
    <property type="entry name" value="crotonase-like"/>
    <property type="match status" value="1"/>
</dbReference>
<comment type="caution">
    <text evidence="1">The sequence shown here is derived from an EMBL/GenBank/DDBJ whole genome shotgun (WGS) entry which is preliminary data.</text>
</comment>
<evidence type="ECO:0000313" key="2">
    <source>
        <dbReference type="Proteomes" id="UP000656319"/>
    </source>
</evidence>
<dbReference type="SUPFAM" id="SSF52096">
    <property type="entry name" value="ClpP/crotonase"/>
    <property type="match status" value="1"/>
</dbReference>
<dbReference type="InterPro" id="IPR001753">
    <property type="entry name" value="Enoyl-CoA_hydra/iso"/>
</dbReference>
<protein>
    <submittedName>
        <fullName evidence="1">Fatty acid oxidation complex subunit alpha</fullName>
        <ecNumber evidence="1">5.1.2.3</ecNumber>
    </submittedName>
</protein>
<accession>A0ABN7I8X5</accession>
<dbReference type="InterPro" id="IPR029045">
    <property type="entry name" value="ClpP/crotonase-like_dom_sf"/>
</dbReference>
<dbReference type="PANTHER" id="PTHR11941">
    <property type="entry name" value="ENOYL-COA HYDRATASE-RELATED"/>
    <property type="match status" value="1"/>
</dbReference>
<sequence>MVTTSAYASMTTEFRDGVLWATINNPPLNLVNEPFVRDLVALLDETDKDGTCRVIVFRSADPDFFIPHVDMTQIAAYTAAAASSGGPDDVSLGALYRRLSEARPVTIAMLEGRARGAGGEFLYACDMRFASLERGIIGQPEIGVGVYPGAGAVQHLVRLCGRGNAMEVLLGSDDWNAGDAERIGMVNRALPDSELLPFVTALAQRIARFPEAAVRLAKRRINAAGLAPKEDVQVDSGFFQILARDGSSTKRIAALMEQGFQTRSRAELELGTVIGEL</sequence>
<dbReference type="GO" id="GO:0008692">
    <property type="term" value="F:3-hydroxybutyryl-CoA epimerase activity"/>
    <property type="evidence" value="ECO:0007669"/>
    <property type="project" value="UniProtKB-EC"/>
</dbReference>
<proteinExistence type="predicted"/>
<organism evidence="1 2">
    <name type="scientific">Paraburkholderia hiiakae</name>
    <dbReference type="NCBI Taxonomy" id="1081782"/>
    <lineage>
        <taxon>Bacteria</taxon>
        <taxon>Pseudomonadati</taxon>
        <taxon>Pseudomonadota</taxon>
        <taxon>Betaproteobacteria</taxon>
        <taxon>Burkholderiales</taxon>
        <taxon>Burkholderiaceae</taxon>
        <taxon>Paraburkholderia</taxon>
    </lineage>
</organism>
<dbReference type="PANTHER" id="PTHR11941:SF54">
    <property type="entry name" value="ENOYL-COA HYDRATASE, MITOCHONDRIAL"/>
    <property type="match status" value="1"/>
</dbReference>
<gene>
    <name evidence="1" type="primary">fadJ_2</name>
    <name evidence="1" type="ORF">LMG27952_05066</name>
</gene>
<evidence type="ECO:0000313" key="1">
    <source>
        <dbReference type="EMBL" id="CAD6550773.1"/>
    </source>
</evidence>
<dbReference type="EC" id="5.1.2.3" evidence="1"/>
<dbReference type="Gene3D" id="3.90.226.10">
    <property type="entry name" value="2-enoyl-CoA Hydratase, Chain A, domain 1"/>
    <property type="match status" value="1"/>
</dbReference>
<keyword evidence="2" id="KW-1185">Reference proteome</keyword>
<dbReference type="Proteomes" id="UP000656319">
    <property type="component" value="Unassembled WGS sequence"/>
</dbReference>
<name>A0ABN7I8X5_9BURK</name>
<keyword evidence="1" id="KW-0413">Isomerase</keyword>
<dbReference type="Pfam" id="PF00378">
    <property type="entry name" value="ECH_1"/>
    <property type="match status" value="1"/>
</dbReference>
<reference evidence="1 2" key="1">
    <citation type="submission" date="2020-10" db="EMBL/GenBank/DDBJ databases">
        <authorList>
            <person name="Peeters C."/>
        </authorList>
    </citation>
    <scope>NUCLEOTIDE SEQUENCE [LARGE SCALE GENOMIC DNA]</scope>
    <source>
        <strain evidence="1 2">LMG 27952</strain>
    </source>
</reference>